<dbReference type="SUPFAM" id="SSF49785">
    <property type="entry name" value="Galactose-binding domain-like"/>
    <property type="match status" value="1"/>
</dbReference>
<proteinExistence type="predicted"/>
<dbReference type="PANTHER" id="PTHR32208:SF68">
    <property type="entry name" value="GALACTOSE OXIDASE"/>
    <property type="match status" value="1"/>
</dbReference>
<dbReference type="InterPro" id="IPR014756">
    <property type="entry name" value="Ig_E-set"/>
</dbReference>
<keyword evidence="2" id="KW-1133">Transmembrane helix</keyword>
<dbReference type="Proteomes" id="UP000799779">
    <property type="component" value="Unassembled WGS sequence"/>
</dbReference>
<dbReference type="SUPFAM" id="SSF81296">
    <property type="entry name" value="E set domains"/>
    <property type="match status" value="1"/>
</dbReference>
<dbReference type="Pfam" id="PF07250">
    <property type="entry name" value="Glyoxal_oxid_N"/>
    <property type="match status" value="1"/>
</dbReference>
<feature type="transmembrane region" description="Helical" evidence="2">
    <location>
        <begin position="42"/>
        <end position="63"/>
    </location>
</feature>
<dbReference type="OrthoDB" id="2019572at2759"/>
<evidence type="ECO:0000313" key="5">
    <source>
        <dbReference type="Proteomes" id="UP000799779"/>
    </source>
</evidence>
<dbReference type="EMBL" id="ML977584">
    <property type="protein sequence ID" value="KAF2001301.1"/>
    <property type="molecule type" value="Genomic_DNA"/>
</dbReference>
<protein>
    <submittedName>
        <fullName evidence="4">Carbohydrate-binding module family 32</fullName>
    </submittedName>
</protein>
<evidence type="ECO:0000256" key="2">
    <source>
        <dbReference type="SAM" id="Phobius"/>
    </source>
</evidence>
<keyword evidence="5" id="KW-1185">Reference proteome</keyword>
<accession>A0A6A5WMB5</accession>
<dbReference type="Gene3D" id="2.130.10.80">
    <property type="entry name" value="Galactose oxidase/kelch, beta-propeller"/>
    <property type="match status" value="1"/>
</dbReference>
<dbReference type="SUPFAM" id="SSF50965">
    <property type="entry name" value="Galactose oxidase, central domain"/>
    <property type="match status" value="1"/>
</dbReference>
<dbReference type="InterPro" id="IPR015202">
    <property type="entry name" value="GO-like_E_set"/>
</dbReference>
<keyword evidence="2" id="KW-0812">Transmembrane</keyword>
<dbReference type="Gene3D" id="2.60.40.10">
    <property type="entry name" value="Immunoglobulins"/>
    <property type="match status" value="1"/>
</dbReference>
<name>A0A6A5WMB5_9PLEO</name>
<dbReference type="Pfam" id="PF09118">
    <property type="entry name" value="GO-like_E_set"/>
    <property type="match status" value="1"/>
</dbReference>
<dbReference type="InterPro" id="IPR011043">
    <property type="entry name" value="Gal_Oxase/kelch_b-propeller"/>
</dbReference>
<dbReference type="CDD" id="cd02851">
    <property type="entry name" value="E_set_GO_C"/>
    <property type="match status" value="1"/>
</dbReference>
<dbReference type="PROSITE" id="PS50022">
    <property type="entry name" value="FA58C_3"/>
    <property type="match status" value="1"/>
</dbReference>
<evidence type="ECO:0000256" key="1">
    <source>
        <dbReference type="ARBA" id="ARBA00022729"/>
    </source>
</evidence>
<dbReference type="InterPro" id="IPR013783">
    <property type="entry name" value="Ig-like_fold"/>
</dbReference>
<feature type="domain" description="F5/8 type C" evidence="3">
    <location>
        <begin position="98"/>
        <end position="240"/>
    </location>
</feature>
<evidence type="ECO:0000259" key="3">
    <source>
        <dbReference type="PROSITE" id="PS50022"/>
    </source>
</evidence>
<dbReference type="InterPro" id="IPR009880">
    <property type="entry name" value="Glyoxal_oxidase_N"/>
</dbReference>
<gene>
    <name evidence="4" type="ORF">P154DRAFT_596949</name>
</gene>
<dbReference type="InterPro" id="IPR008979">
    <property type="entry name" value="Galactose-bd-like_sf"/>
</dbReference>
<keyword evidence="2" id="KW-0472">Membrane</keyword>
<evidence type="ECO:0000313" key="4">
    <source>
        <dbReference type="EMBL" id="KAF2001301.1"/>
    </source>
</evidence>
<keyword evidence="1" id="KW-0732">Signal</keyword>
<dbReference type="Pfam" id="PF00754">
    <property type="entry name" value="F5_F8_type_C"/>
    <property type="match status" value="1"/>
</dbReference>
<organism evidence="4 5">
    <name type="scientific">Amniculicola lignicola CBS 123094</name>
    <dbReference type="NCBI Taxonomy" id="1392246"/>
    <lineage>
        <taxon>Eukaryota</taxon>
        <taxon>Fungi</taxon>
        <taxon>Dikarya</taxon>
        <taxon>Ascomycota</taxon>
        <taxon>Pezizomycotina</taxon>
        <taxon>Dothideomycetes</taxon>
        <taxon>Pleosporomycetidae</taxon>
        <taxon>Pleosporales</taxon>
        <taxon>Amniculicolaceae</taxon>
        <taxon>Amniculicola</taxon>
    </lineage>
</organism>
<dbReference type="Gene3D" id="2.60.120.260">
    <property type="entry name" value="Galactose-binding domain-like"/>
    <property type="match status" value="1"/>
</dbReference>
<reference evidence="4" key="1">
    <citation type="journal article" date="2020" name="Stud. Mycol.">
        <title>101 Dothideomycetes genomes: a test case for predicting lifestyles and emergence of pathogens.</title>
        <authorList>
            <person name="Haridas S."/>
            <person name="Albert R."/>
            <person name="Binder M."/>
            <person name="Bloem J."/>
            <person name="Labutti K."/>
            <person name="Salamov A."/>
            <person name="Andreopoulos B."/>
            <person name="Baker S."/>
            <person name="Barry K."/>
            <person name="Bills G."/>
            <person name="Bluhm B."/>
            <person name="Cannon C."/>
            <person name="Castanera R."/>
            <person name="Culley D."/>
            <person name="Daum C."/>
            <person name="Ezra D."/>
            <person name="Gonzalez J."/>
            <person name="Henrissat B."/>
            <person name="Kuo A."/>
            <person name="Liang C."/>
            <person name="Lipzen A."/>
            <person name="Lutzoni F."/>
            <person name="Magnuson J."/>
            <person name="Mondo S."/>
            <person name="Nolan M."/>
            <person name="Ohm R."/>
            <person name="Pangilinan J."/>
            <person name="Park H.-J."/>
            <person name="Ramirez L."/>
            <person name="Alfaro M."/>
            <person name="Sun H."/>
            <person name="Tritt A."/>
            <person name="Yoshinaga Y."/>
            <person name="Zwiers L.-H."/>
            <person name="Turgeon B."/>
            <person name="Goodwin S."/>
            <person name="Spatafora J."/>
            <person name="Crous P."/>
            <person name="Grigoriev I."/>
        </authorList>
    </citation>
    <scope>NUCLEOTIDE SEQUENCE</scope>
    <source>
        <strain evidence="4">CBS 123094</strain>
    </source>
</reference>
<dbReference type="PANTHER" id="PTHR32208">
    <property type="entry name" value="SECRETED PROTEIN-RELATED"/>
    <property type="match status" value="1"/>
</dbReference>
<dbReference type="AlphaFoldDB" id="A0A6A5WMB5"/>
<dbReference type="InterPro" id="IPR000421">
    <property type="entry name" value="FA58C"/>
</dbReference>
<sequence length="771" mass="85253">MPKSHVSDNNLLVFDDLEKTQDIPLYISPPSNRRWIKDNISFILKVVVLAFLTILLTSGRTIIQNVTLGYKAILPSGESHDHTLCSQEFVIDTPAYIAAAPEGAKELRPKDWNVECSSSIAGHGCSLAYDPEGNRTYWQSSSDPPPGGHSVIIDLKRLYNVQSLGVMPSKTFSDGGAVYKHRVDVSANKEDWTTVAMGTWRDYYAENYATFEPRPAQWVRLTVIESAKKAKYVAVSDINIFYVDSIPASVSNGGRWNITLDFPIVPVTAFVNPLNHEVTVQSAYMADGFDCCVNSKSTYSATWNPKTGIITEEVISDTAHDMFCPGTSFDEQGQLFVTGGSSPYGFSIFNPKSGKWSTPIDKTKNQPSKFNIPRGYAGQTFLPNGKTFMIGGTWGAAGEGEKDGEVYDPATGAWEKLDDVKGNLIKMDPSVTCQDPNNRKCNVTEWQQHHPWLFAWKDGSIFHAGPSKKLHWFYTLPANRGGAKDAGVRLDDGDAVCGVTSMYDAEAGLLLTAGGAPNYHYWLDTGRQGPNDLHRKEATNNAFEIKLGTHGELVKTTKLKPMKYKRIFASGVVLPNGETLVAGGQLQGEPFWEPTWQPVPEIYSPESKSWREVARHSTPRVYHSWALLLPNATVLVGGGGLDRRRPETNRYDAQIYQPPYLFAADGVTRVKQPAIKNIDRNSYQTGENITIMTDVSVDGASLVRYSAATHALNNDMRRIRLALQPVNELEKKYTVKIPKDPGVTLPGYWMLFVLANGVPSHAETVQILASR</sequence>
<dbReference type="InterPro" id="IPR037293">
    <property type="entry name" value="Gal_Oxidase_central_sf"/>
</dbReference>